<proteinExistence type="inferred from homology"/>
<comment type="caution">
    <text evidence="10">The sequence shown here is derived from an EMBL/GenBank/DDBJ whole genome shotgun (WGS) entry which is preliminary data.</text>
</comment>
<feature type="transmembrane region" description="Helical" evidence="8">
    <location>
        <begin position="126"/>
        <end position="154"/>
    </location>
</feature>
<reference evidence="10 11" key="1">
    <citation type="journal article" date="2018" name="Proc. Natl. Acad. Sci. U.S.A.">
        <title>Draft genome sequence of Camellia sinensis var. sinensis provides insights into the evolution of the tea genome and tea quality.</title>
        <authorList>
            <person name="Wei C."/>
            <person name="Yang H."/>
            <person name="Wang S."/>
            <person name="Zhao J."/>
            <person name="Liu C."/>
            <person name="Gao L."/>
            <person name="Xia E."/>
            <person name="Lu Y."/>
            <person name="Tai Y."/>
            <person name="She G."/>
            <person name="Sun J."/>
            <person name="Cao H."/>
            <person name="Tong W."/>
            <person name="Gao Q."/>
            <person name="Li Y."/>
            <person name="Deng W."/>
            <person name="Jiang X."/>
            <person name="Wang W."/>
            <person name="Chen Q."/>
            <person name="Zhang S."/>
            <person name="Li H."/>
            <person name="Wu J."/>
            <person name="Wang P."/>
            <person name="Li P."/>
            <person name="Shi C."/>
            <person name="Zheng F."/>
            <person name="Jian J."/>
            <person name="Huang B."/>
            <person name="Shan D."/>
            <person name="Shi M."/>
            <person name="Fang C."/>
            <person name="Yue Y."/>
            <person name="Li F."/>
            <person name="Li D."/>
            <person name="Wei S."/>
            <person name="Han B."/>
            <person name="Jiang C."/>
            <person name="Yin Y."/>
            <person name="Xia T."/>
            <person name="Zhang Z."/>
            <person name="Bennetzen J.L."/>
            <person name="Zhao S."/>
            <person name="Wan X."/>
        </authorList>
    </citation>
    <scope>NUCLEOTIDE SEQUENCE [LARGE SCALE GENOMIC DNA]</scope>
    <source>
        <strain evidence="11">cv. Shuchazao</strain>
        <tissue evidence="10">Leaf</tissue>
    </source>
</reference>
<dbReference type="Proteomes" id="UP000306102">
    <property type="component" value="Unassembled WGS sequence"/>
</dbReference>
<evidence type="ECO:0000256" key="6">
    <source>
        <dbReference type="ARBA" id="ARBA00023136"/>
    </source>
</evidence>
<comment type="catalytic activity">
    <reaction evidence="8">
        <text>L-cysteinyl-[protein] + hexadecanoyl-CoA = S-hexadecanoyl-L-cysteinyl-[protein] + CoA</text>
        <dbReference type="Rhea" id="RHEA:36683"/>
        <dbReference type="Rhea" id="RHEA-COMP:10131"/>
        <dbReference type="Rhea" id="RHEA-COMP:11032"/>
        <dbReference type="ChEBI" id="CHEBI:29950"/>
        <dbReference type="ChEBI" id="CHEBI:57287"/>
        <dbReference type="ChEBI" id="CHEBI:57379"/>
        <dbReference type="ChEBI" id="CHEBI:74151"/>
        <dbReference type="EC" id="2.3.1.225"/>
    </reaction>
</comment>
<dbReference type="STRING" id="542762.A0A4V3WKL0"/>
<dbReference type="GO" id="GO:0012505">
    <property type="term" value="C:endomembrane system"/>
    <property type="evidence" value="ECO:0007669"/>
    <property type="project" value="UniProtKB-SubCell"/>
</dbReference>
<dbReference type="Pfam" id="PF01529">
    <property type="entry name" value="DHHC"/>
    <property type="match status" value="1"/>
</dbReference>
<dbReference type="InterPro" id="IPR039859">
    <property type="entry name" value="PFA4/ZDH16/20/ERF2-like"/>
</dbReference>
<evidence type="ECO:0000313" key="11">
    <source>
        <dbReference type="Proteomes" id="UP000306102"/>
    </source>
</evidence>
<dbReference type="PROSITE" id="PS50216">
    <property type="entry name" value="DHHC"/>
    <property type="match status" value="1"/>
</dbReference>
<dbReference type="EMBL" id="SDRB02011451">
    <property type="protein sequence ID" value="THG01267.1"/>
    <property type="molecule type" value="Genomic_DNA"/>
</dbReference>
<keyword evidence="5 8" id="KW-1133">Transmembrane helix</keyword>
<gene>
    <name evidence="10" type="ORF">TEA_028185</name>
</gene>
<keyword evidence="3 8" id="KW-0808">Transferase</keyword>
<name>A0A4V3WKL0_CAMSN</name>
<sequence length="479" mass="52772">MNVLVDNSGDCSGSSEREEEAVVMVRTVVVVMVVEGKEGFCVTSVPEGHETTCWGCGSHLLLSSYAPIFKCGWCGAITNQNAWKRENKGFRWRRLRDRCFVCVLIIFMLFVICGGVWAVYPVVFSISYYCGIFHSILTAILSVTTISTFSLAAFKCAGAPPIILWGSYRVVEKGGLENYSFCHFCSKPKSPRTHHCRSCGMCIVDMDHHCPFIGNCVGAANHRCFIAFLLSAVISTIYVSIISAYTGFHIWPPLKYRSFDLLRGSRTNLAFRAVKEIIFAFLRSAEFLSARGLVLAYLFLSSVSVQIGLSVLLWQQLCYIYEGNTYLSHLSSQGGDGVGKRDCQNLIRFFGCPYSALRYLPSYKHFPTTLLKRAVASSSASYVNASFATVTAAATTSVVYSHTKPLALLQSELVMQNDDGSQKQGLSARFVGLSWGRRQGWDSQQESTTRLGALSAKTNEAGHPATVVDGARVAFGRLQ</sequence>
<accession>A0A4V3WKL0</accession>
<evidence type="ECO:0000313" key="10">
    <source>
        <dbReference type="EMBL" id="THG01267.1"/>
    </source>
</evidence>
<dbReference type="InterPro" id="IPR001594">
    <property type="entry name" value="Palmitoyltrfase_DHHC"/>
</dbReference>
<feature type="transmembrane region" description="Helical" evidence="8">
    <location>
        <begin position="225"/>
        <end position="251"/>
    </location>
</feature>
<evidence type="ECO:0000256" key="5">
    <source>
        <dbReference type="ARBA" id="ARBA00022989"/>
    </source>
</evidence>
<protein>
    <recommendedName>
        <fullName evidence="8">S-acyltransferase</fullName>
        <ecNumber evidence="8">2.3.1.225</ecNumber>
    </recommendedName>
    <alternativeName>
        <fullName evidence="8">Palmitoyltransferase</fullName>
    </alternativeName>
</protein>
<evidence type="ECO:0000256" key="8">
    <source>
        <dbReference type="RuleBase" id="RU079119"/>
    </source>
</evidence>
<evidence type="ECO:0000256" key="2">
    <source>
        <dbReference type="ARBA" id="ARBA00008574"/>
    </source>
</evidence>
<comment type="subcellular location">
    <subcellularLocation>
        <location evidence="1">Endomembrane system</location>
        <topology evidence="1">Multi-pass membrane protein</topology>
    </subcellularLocation>
</comment>
<evidence type="ECO:0000256" key="1">
    <source>
        <dbReference type="ARBA" id="ARBA00004127"/>
    </source>
</evidence>
<dbReference type="AlphaFoldDB" id="A0A4V3WKL0"/>
<dbReference type="EC" id="2.3.1.225" evidence="8"/>
<evidence type="ECO:0000259" key="9">
    <source>
        <dbReference type="Pfam" id="PF01529"/>
    </source>
</evidence>
<keyword evidence="7 8" id="KW-0012">Acyltransferase</keyword>
<comment type="similarity">
    <text evidence="2 8">Belongs to the DHHC palmitoyltransferase family.</text>
</comment>
<organism evidence="10 11">
    <name type="scientific">Camellia sinensis var. sinensis</name>
    <name type="common">China tea</name>
    <dbReference type="NCBI Taxonomy" id="542762"/>
    <lineage>
        <taxon>Eukaryota</taxon>
        <taxon>Viridiplantae</taxon>
        <taxon>Streptophyta</taxon>
        <taxon>Embryophyta</taxon>
        <taxon>Tracheophyta</taxon>
        <taxon>Spermatophyta</taxon>
        <taxon>Magnoliopsida</taxon>
        <taxon>eudicotyledons</taxon>
        <taxon>Gunneridae</taxon>
        <taxon>Pentapetalae</taxon>
        <taxon>asterids</taxon>
        <taxon>Ericales</taxon>
        <taxon>Theaceae</taxon>
        <taxon>Camellia</taxon>
    </lineage>
</organism>
<evidence type="ECO:0000256" key="3">
    <source>
        <dbReference type="ARBA" id="ARBA00022679"/>
    </source>
</evidence>
<feature type="domain" description="Palmitoyltransferase DHHC" evidence="9">
    <location>
        <begin position="178"/>
        <end position="330"/>
    </location>
</feature>
<keyword evidence="11" id="KW-1185">Reference proteome</keyword>
<evidence type="ECO:0000256" key="7">
    <source>
        <dbReference type="ARBA" id="ARBA00023315"/>
    </source>
</evidence>
<comment type="domain">
    <text evidence="8">The DHHC domain is required for palmitoyltransferase activity.</text>
</comment>
<feature type="transmembrane region" description="Helical" evidence="8">
    <location>
        <begin position="294"/>
        <end position="314"/>
    </location>
</feature>
<keyword evidence="4 8" id="KW-0812">Transmembrane</keyword>
<dbReference type="PANTHER" id="PTHR12246">
    <property type="entry name" value="PALMITOYLTRANSFERASE ZDHHC16"/>
    <property type="match status" value="1"/>
</dbReference>
<keyword evidence="6 8" id="KW-0472">Membrane</keyword>
<dbReference type="GO" id="GO:0019706">
    <property type="term" value="F:protein-cysteine S-palmitoyltransferase activity"/>
    <property type="evidence" value="ECO:0007669"/>
    <property type="project" value="UniProtKB-EC"/>
</dbReference>
<evidence type="ECO:0000256" key="4">
    <source>
        <dbReference type="ARBA" id="ARBA00022692"/>
    </source>
</evidence>
<feature type="transmembrane region" description="Helical" evidence="8">
    <location>
        <begin position="99"/>
        <end position="120"/>
    </location>
</feature>